<protein>
    <submittedName>
        <fullName evidence="3">Phage T7 F exclusion suppressor FxsA</fullName>
    </submittedName>
</protein>
<evidence type="ECO:0000313" key="3">
    <source>
        <dbReference type="EMBL" id="SUX21540.1"/>
    </source>
</evidence>
<dbReference type="PANTHER" id="PTHR35335">
    <property type="entry name" value="UPF0716 PROTEIN FXSA"/>
    <property type="match status" value="1"/>
</dbReference>
<proteinExistence type="predicted"/>
<gene>
    <name evidence="3" type="ORF">NCTC13294_01032</name>
</gene>
<dbReference type="InterPro" id="IPR007313">
    <property type="entry name" value="FxsA"/>
</dbReference>
<accession>A0A381E572</accession>
<evidence type="ECO:0000256" key="1">
    <source>
        <dbReference type="SAM" id="MobiDB-lite"/>
    </source>
</evidence>
<keyword evidence="2" id="KW-1133">Transmembrane helix</keyword>
<keyword evidence="2" id="KW-0472">Membrane</keyword>
<feature type="transmembrane region" description="Helical" evidence="2">
    <location>
        <begin position="67"/>
        <end position="93"/>
    </location>
</feature>
<dbReference type="OrthoDB" id="9792788at2"/>
<evidence type="ECO:0000313" key="4">
    <source>
        <dbReference type="Proteomes" id="UP000254572"/>
    </source>
</evidence>
<dbReference type="NCBIfam" id="NF008528">
    <property type="entry name" value="PRK11463.1-2"/>
    <property type="match status" value="1"/>
</dbReference>
<dbReference type="PANTHER" id="PTHR35335:SF1">
    <property type="entry name" value="UPF0716 PROTEIN FXSA"/>
    <property type="match status" value="1"/>
</dbReference>
<dbReference type="AlphaFoldDB" id="A0A381E572"/>
<dbReference type="Proteomes" id="UP000254572">
    <property type="component" value="Unassembled WGS sequence"/>
</dbReference>
<dbReference type="RefSeq" id="WP_115611355.1">
    <property type="nucleotide sequence ID" value="NZ_JBHLZC010000001.1"/>
</dbReference>
<feature type="transmembrane region" description="Helical" evidence="2">
    <location>
        <begin position="25"/>
        <end position="46"/>
    </location>
</feature>
<sequence>MPFIALLGLWGAVELATLIFAVIKIGFFPTIALLVLSSAAGSYLLRSQQQAVLRMGQTQNRDVARESVYRLTAGVLLLVPGFISSILALIFLIPPLRALFASTLLRIVQPQAVYSAFSWQQQTFHADNDEVDAESSQENITATREDGSVIHGELIDKRGNPHD</sequence>
<keyword evidence="2" id="KW-0812">Transmembrane</keyword>
<feature type="region of interest" description="Disordered" evidence="1">
    <location>
        <begin position="128"/>
        <end position="147"/>
    </location>
</feature>
<name>A0A381E572_9GAMM</name>
<organism evidence="3 4">
    <name type="scientific">Cardiobacterium valvarum</name>
    <dbReference type="NCBI Taxonomy" id="194702"/>
    <lineage>
        <taxon>Bacteria</taxon>
        <taxon>Pseudomonadati</taxon>
        <taxon>Pseudomonadota</taxon>
        <taxon>Gammaproteobacteria</taxon>
        <taxon>Cardiobacteriales</taxon>
        <taxon>Cardiobacteriaceae</taxon>
        <taxon>Cardiobacterium</taxon>
    </lineage>
</organism>
<evidence type="ECO:0000256" key="2">
    <source>
        <dbReference type="SAM" id="Phobius"/>
    </source>
</evidence>
<dbReference type="GO" id="GO:0016020">
    <property type="term" value="C:membrane"/>
    <property type="evidence" value="ECO:0007669"/>
    <property type="project" value="InterPro"/>
</dbReference>
<keyword evidence="4" id="KW-1185">Reference proteome</keyword>
<reference evidence="3 4" key="1">
    <citation type="submission" date="2018-06" db="EMBL/GenBank/DDBJ databases">
        <authorList>
            <consortium name="Pathogen Informatics"/>
            <person name="Doyle S."/>
        </authorList>
    </citation>
    <scope>NUCLEOTIDE SEQUENCE [LARGE SCALE GENOMIC DNA]</scope>
    <source>
        <strain evidence="3 4">NCTC13294</strain>
    </source>
</reference>
<dbReference type="EMBL" id="UFUW01000001">
    <property type="protein sequence ID" value="SUX21540.1"/>
    <property type="molecule type" value="Genomic_DNA"/>
</dbReference>
<dbReference type="Pfam" id="PF04186">
    <property type="entry name" value="FxsA"/>
    <property type="match status" value="1"/>
</dbReference>